<dbReference type="Proteomes" id="UP000255508">
    <property type="component" value="Unassembled WGS sequence"/>
</dbReference>
<organism evidence="1 2">
    <name type="scientific">endosymbiont of Lamellibrachia luymesi</name>
    <dbReference type="NCBI Taxonomy" id="2200907"/>
    <lineage>
        <taxon>Bacteria</taxon>
        <taxon>Pseudomonadati</taxon>
        <taxon>Pseudomonadota</taxon>
        <taxon>Gammaproteobacteria</taxon>
        <taxon>sulfur-oxidizing symbionts</taxon>
    </lineage>
</organism>
<accession>A0A370D766</accession>
<dbReference type="AlphaFoldDB" id="A0A370D766"/>
<dbReference type="EMBL" id="QFXD01000336">
    <property type="protein sequence ID" value="RDH80831.1"/>
    <property type="molecule type" value="Genomic_DNA"/>
</dbReference>
<name>A0A370D766_9GAMM</name>
<protein>
    <submittedName>
        <fullName evidence="1">Uncharacterized protein</fullName>
    </submittedName>
</protein>
<evidence type="ECO:0000313" key="1">
    <source>
        <dbReference type="EMBL" id="RDH80831.1"/>
    </source>
</evidence>
<gene>
    <name evidence="1" type="ORF">DIZ79_18900</name>
</gene>
<proteinExistence type="predicted"/>
<evidence type="ECO:0000313" key="2">
    <source>
        <dbReference type="Proteomes" id="UP000255508"/>
    </source>
</evidence>
<sequence>MAAPVELIDALAAAGAARADAEMRELLLRTKSLPKYKCDKSDLKYPQYKQAHKEAGGKAQTARNAVGEPMMALVNYYRSNPSELDALFGIV</sequence>
<comment type="caution">
    <text evidence="1">The sequence shown here is derived from an EMBL/GenBank/DDBJ whole genome shotgun (WGS) entry which is preliminary data.</text>
</comment>
<reference evidence="1 2" key="1">
    <citation type="journal article" date="2018" name="ISME J.">
        <title>Endosymbiont genomes yield clues of tubeworm success.</title>
        <authorList>
            <person name="Li Y."/>
            <person name="Liles M.R."/>
            <person name="Halanych K.M."/>
        </authorList>
    </citation>
    <scope>NUCLEOTIDE SEQUENCE [LARGE SCALE GENOMIC DNA]</scope>
    <source>
        <strain evidence="1">A1422</strain>
    </source>
</reference>